<accession>A0A846MHZ6</accession>
<dbReference type="EMBL" id="JAASRS010000001">
    <property type="protein sequence ID" value="NIK14794.1"/>
    <property type="molecule type" value="Genomic_DNA"/>
</dbReference>
<gene>
    <name evidence="2" type="ORF">BDD39_001304</name>
</gene>
<dbReference type="Gene3D" id="3.40.50.1820">
    <property type="entry name" value="alpha/beta hydrolase"/>
    <property type="match status" value="1"/>
</dbReference>
<evidence type="ECO:0000313" key="2">
    <source>
        <dbReference type="EMBL" id="NIK14794.1"/>
    </source>
</evidence>
<dbReference type="PANTHER" id="PTHR43265:SF1">
    <property type="entry name" value="ESTERASE ESTD"/>
    <property type="match status" value="1"/>
</dbReference>
<dbReference type="AlphaFoldDB" id="A0A846MHZ6"/>
<dbReference type="Pfam" id="PF12146">
    <property type="entry name" value="Hydrolase_4"/>
    <property type="match status" value="1"/>
</dbReference>
<dbReference type="GO" id="GO:0052689">
    <property type="term" value="F:carboxylic ester hydrolase activity"/>
    <property type="evidence" value="ECO:0007669"/>
    <property type="project" value="TreeGrafter"/>
</dbReference>
<dbReference type="SUPFAM" id="SSF53474">
    <property type="entry name" value="alpha/beta-Hydrolases"/>
    <property type="match status" value="1"/>
</dbReference>
<evidence type="ECO:0000259" key="1">
    <source>
        <dbReference type="Pfam" id="PF12146"/>
    </source>
</evidence>
<dbReference type="InterPro" id="IPR029058">
    <property type="entry name" value="AB_hydrolase_fold"/>
</dbReference>
<proteinExistence type="predicted"/>
<organism evidence="2 3">
    <name type="scientific">Saccharococcus thermophilus</name>
    <dbReference type="NCBI Taxonomy" id="29396"/>
    <lineage>
        <taxon>Bacteria</taxon>
        <taxon>Bacillati</taxon>
        <taxon>Bacillota</taxon>
        <taxon>Bacilli</taxon>
        <taxon>Bacillales</taxon>
        <taxon>Anoxybacillaceae</taxon>
        <taxon>Saccharococcus</taxon>
    </lineage>
</organism>
<sequence>MQNAITLTHRGMTLRGMEHIPEKALGEKIPAVILFHGFTGTKLEPHRLFLKISRALEKKGIASFRFDFLGSGESDGDFEDMTISKEIEEAHAIVDFVKRDESIDPSRIYLLGLSMGGLVASVVAGERPNDVAKLILMAPAGNMYELIAETIRQGNIDVIAPYFDHGGNLVGHAFLEDLQTINVFERAKPYDGPVLLIHGTKDDVVPYRVSHLYEQLCYGNRATVHLIEGANHTFDAHRWETEVIKTILEFVS</sequence>
<keyword evidence="3" id="KW-1185">Reference proteome</keyword>
<dbReference type="RefSeq" id="WP_166909242.1">
    <property type="nucleotide sequence ID" value="NZ_JAASRS010000001.1"/>
</dbReference>
<feature type="domain" description="Serine aminopeptidase S33" evidence="1">
    <location>
        <begin position="31"/>
        <end position="144"/>
    </location>
</feature>
<evidence type="ECO:0000313" key="3">
    <source>
        <dbReference type="Proteomes" id="UP000532769"/>
    </source>
</evidence>
<name>A0A846MHZ6_9BACL</name>
<dbReference type="PANTHER" id="PTHR43265">
    <property type="entry name" value="ESTERASE ESTD"/>
    <property type="match status" value="1"/>
</dbReference>
<comment type="caution">
    <text evidence="2">The sequence shown here is derived from an EMBL/GenBank/DDBJ whole genome shotgun (WGS) entry which is preliminary data.</text>
</comment>
<dbReference type="Proteomes" id="UP000532769">
    <property type="component" value="Unassembled WGS sequence"/>
</dbReference>
<protein>
    <recommendedName>
        <fullName evidence="1">Serine aminopeptidase S33 domain-containing protein</fullName>
    </recommendedName>
</protein>
<dbReference type="InterPro" id="IPR053145">
    <property type="entry name" value="AB_hydrolase_Est10"/>
</dbReference>
<dbReference type="InterPro" id="IPR022742">
    <property type="entry name" value="Hydrolase_4"/>
</dbReference>
<reference evidence="2 3" key="1">
    <citation type="submission" date="2020-03" db="EMBL/GenBank/DDBJ databases">
        <title>Genomic Encyclopedia of Archaeal and Bacterial Type Strains, Phase II (KMG-II): from individual species to whole genera.</title>
        <authorList>
            <person name="Goeker M."/>
        </authorList>
    </citation>
    <scope>NUCLEOTIDE SEQUENCE [LARGE SCALE GENOMIC DNA]</scope>
    <source>
        <strain evidence="2 3">DSM 4749</strain>
    </source>
</reference>